<organism evidence="1 2">
    <name type="scientific">Salix udensis</name>
    <dbReference type="NCBI Taxonomy" id="889485"/>
    <lineage>
        <taxon>Eukaryota</taxon>
        <taxon>Viridiplantae</taxon>
        <taxon>Streptophyta</taxon>
        <taxon>Embryophyta</taxon>
        <taxon>Tracheophyta</taxon>
        <taxon>Spermatophyta</taxon>
        <taxon>Magnoliopsida</taxon>
        <taxon>eudicotyledons</taxon>
        <taxon>Gunneridae</taxon>
        <taxon>Pentapetalae</taxon>
        <taxon>rosids</taxon>
        <taxon>fabids</taxon>
        <taxon>Malpighiales</taxon>
        <taxon>Salicaceae</taxon>
        <taxon>Saliceae</taxon>
        <taxon>Salix</taxon>
    </lineage>
</organism>
<dbReference type="PANTHER" id="PTHR31300">
    <property type="entry name" value="LIPASE"/>
    <property type="match status" value="1"/>
</dbReference>
<proteinExistence type="predicted"/>
<gene>
    <name evidence="1" type="ORF">OIU84_011904</name>
</gene>
<accession>A0AAD6JET6</accession>
<keyword evidence="2" id="KW-1185">Reference proteome</keyword>
<dbReference type="AlphaFoldDB" id="A0AAD6JET6"/>
<reference evidence="1 2" key="1">
    <citation type="journal article" date="2023" name="Int. J. Mol. Sci.">
        <title>De Novo Assembly and Annotation of 11 Diverse Shrub Willow (Salix) Genomes Reveals Novel Gene Organization in Sex-Linked Regions.</title>
        <authorList>
            <person name="Hyden B."/>
            <person name="Feng K."/>
            <person name="Yates T.B."/>
            <person name="Jawdy S."/>
            <person name="Cereghino C."/>
            <person name="Smart L.B."/>
            <person name="Muchero W."/>
        </authorList>
    </citation>
    <scope>NUCLEOTIDE SEQUENCE [LARGE SCALE GENOMIC DNA]</scope>
    <source>
        <tissue evidence="1">Shoot tip</tissue>
    </source>
</reference>
<evidence type="ECO:0000313" key="2">
    <source>
        <dbReference type="Proteomes" id="UP001162972"/>
    </source>
</evidence>
<evidence type="ECO:0000313" key="1">
    <source>
        <dbReference type="EMBL" id="KAJ6403580.1"/>
    </source>
</evidence>
<dbReference type="PANTHER" id="PTHR31300:SF25">
    <property type="entry name" value="DUF620 FAMILY PROTEIN (DUF620)"/>
    <property type="match status" value="1"/>
</dbReference>
<protein>
    <submittedName>
        <fullName evidence="1">Uncharacterized protein</fullName>
    </submittedName>
</protein>
<comment type="caution">
    <text evidence="1">The sequence shown here is derived from an EMBL/GenBank/DDBJ whole genome shotgun (WGS) entry which is preliminary data.</text>
</comment>
<dbReference type="InterPro" id="IPR006873">
    <property type="entry name" value="DUF620"/>
</dbReference>
<dbReference type="Proteomes" id="UP001162972">
    <property type="component" value="Chromosome 2"/>
</dbReference>
<dbReference type="EMBL" id="JAPFFJ010000017">
    <property type="protein sequence ID" value="KAJ6403580.1"/>
    <property type="molecule type" value="Genomic_DNA"/>
</dbReference>
<name>A0AAD6JET6_9ROSI</name>
<sequence>MDLEDRIEVSGKCHVKEAIETMLVAPDQKIVYKIVSRCLTSELFGSSVDLDHGLRLLSSLKQPRPPSSFQPYQFPQEQVQQGNMHLTVDTVLEVPIPEEMFTKIGNISASRWQNMRALMRAQAAADKSTHLQSKSDSEFIALLKLVGSPLIPFQVHPDQPLTPPLKDCTIEASTAKYIVQQYIAAIGGSLALNSVESMYAVGQVKMAASEMHQGDESVHPGGKSEVGGFVLWQKNPDLWYLELVVSGYKVSAGSDGKVAWNQSSSQASHANRGPPRPLRRFFQGLDPRSTANLFLEAVCVADKAVNNEDCFVLKLETDSNTLKAQSSSNTEIVHHTIWGYFSQRTRLLVKFEDTN</sequence>
<dbReference type="Pfam" id="PF04788">
    <property type="entry name" value="DUF620"/>
    <property type="match status" value="1"/>
</dbReference>